<keyword evidence="4" id="KW-0862">Zinc</keyword>
<dbReference type="EMBL" id="VVIM01001572">
    <property type="protein sequence ID" value="KAB0790275.1"/>
    <property type="molecule type" value="Genomic_DNA"/>
</dbReference>
<dbReference type="GO" id="GO:0008270">
    <property type="term" value="F:zinc ion binding"/>
    <property type="evidence" value="ECO:0007669"/>
    <property type="project" value="UniProtKB-KW"/>
</dbReference>
<protein>
    <submittedName>
        <fullName evidence="8">Uncharacterized protein</fullName>
    </submittedName>
</protein>
<dbReference type="PANTHER" id="PTHR46481:SF10">
    <property type="entry name" value="ZINC FINGER BED DOMAIN-CONTAINING PROTEIN 39"/>
    <property type="match status" value="1"/>
</dbReference>
<dbReference type="AlphaFoldDB" id="A0A5N4AZD6"/>
<name>A0A5N4AZD6_PHOPY</name>
<dbReference type="EMBL" id="VVIM01000002">
    <property type="protein sequence ID" value="KAB0802694.1"/>
    <property type="molecule type" value="Genomic_DNA"/>
</dbReference>
<evidence type="ECO:0000256" key="5">
    <source>
        <dbReference type="ARBA" id="ARBA00023242"/>
    </source>
</evidence>
<evidence type="ECO:0000256" key="2">
    <source>
        <dbReference type="ARBA" id="ARBA00022723"/>
    </source>
</evidence>
<sequence length="344" mass="39048">MLQYVKGLTLTTDCWTSSTAENYLAVTAHFIDGEFVLRHVVLGCEVFGERHTSQNLAAAIKKIILEWNLENKINIIISDNAANIKKAIQDELRFKHFGCYAHTINLIAQDALKPSLPVLSKVKDIVSYFRRSTHAANKLCEQQQNLEMEPTKRLIQEVPTRWNSTFYMVERFVALEEAVRTTMALISHDLPVISMEEWDFLKELIIVLRPLEEITKTMSGENYLTGSLVIILTDGLTDVYRDLCDKQFKDMSKSIIKAVLHGIITRLGDLEGSNSLTLTTFLDPRFKNVAFSNDSVTDRVKHLLISSLTANIKKNAPPLMNEENKDNGRINPDVEEKKEPQPSI</sequence>
<evidence type="ECO:0000256" key="1">
    <source>
        <dbReference type="ARBA" id="ARBA00004123"/>
    </source>
</evidence>
<comment type="caution">
    <text evidence="8">The sequence shown here is derived from an EMBL/GenBank/DDBJ whole genome shotgun (WGS) entry which is preliminary data.</text>
</comment>
<evidence type="ECO:0000313" key="9">
    <source>
        <dbReference type="Proteomes" id="UP000327044"/>
    </source>
</evidence>
<evidence type="ECO:0000256" key="4">
    <source>
        <dbReference type="ARBA" id="ARBA00022833"/>
    </source>
</evidence>
<dbReference type="InterPro" id="IPR052035">
    <property type="entry name" value="ZnF_BED_domain_contain"/>
</dbReference>
<keyword evidence="5" id="KW-0539">Nucleus</keyword>
<feature type="region of interest" description="Disordered" evidence="6">
    <location>
        <begin position="316"/>
        <end position="344"/>
    </location>
</feature>
<evidence type="ECO:0000256" key="3">
    <source>
        <dbReference type="ARBA" id="ARBA00022771"/>
    </source>
</evidence>
<feature type="compositionally biased region" description="Basic and acidic residues" evidence="6">
    <location>
        <begin position="322"/>
        <end position="344"/>
    </location>
</feature>
<reference evidence="8" key="2">
    <citation type="submission" date="2019-08" db="EMBL/GenBank/DDBJ databases">
        <authorList>
            <consortium name="Photinus pyralis genome working group"/>
            <person name="Fallon T.R."/>
            <person name="Sander Lower S.E."/>
            <person name="Weng J.-K."/>
        </authorList>
    </citation>
    <scope>NUCLEOTIDE SEQUENCE</scope>
    <source>
        <strain evidence="8">1611_PpyrPB1</strain>
        <tissue evidence="8">Whole body</tissue>
    </source>
</reference>
<organism evidence="8 9">
    <name type="scientific">Photinus pyralis</name>
    <name type="common">Common eastern firefly</name>
    <name type="synonym">Lampyris pyralis</name>
    <dbReference type="NCBI Taxonomy" id="7054"/>
    <lineage>
        <taxon>Eukaryota</taxon>
        <taxon>Metazoa</taxon>
        <taxon>Ecdysozoa</taxon>
        <taxon>Arthropoda</taxon>
        <taxon>Hexapoda</taxon>
        <taxon>Insecta</taxon>
        <taxon>Pterygota</taxon>
        <taxon>Neoptera</taxon>
        <taxon>Endopterygota</taxon>
        <taxon>Coleoptera</taxon>
        <taxon>Polyphaga</taxon>
        <taxon>Elateriformia</taxon>
        <taxon>Elateroidea</taxon>
        <taxon>Lampyridae</taxon>
        <taxon>Lampyrinae</taxon>
        <taxon>Photinus</taxon>
    </lineage>
</organism>
<dbReference type="InParanoid" id="A0A5N4AZD6"/>
<dbReference type="Proteomes" id="UP000327044">
    <property type="component" value="Unassembled WGS sequence"/>
</dbReference>
<comment type="subcellular location">
    <subcellularLocation>
        <location evidence="1">Nucleus</location>
    </subcellularLocation>
</comment>
<evidence type="ECO:0000256" key="6">
    <source>
        <dbReference type="SAM" id="MobiDB-lite"/>
    </source>
</evidence>
<dbReference type="PANTHER" id="PTHR46481">
    <property type="entry name" value="ZINC FINGER BED DOMAIN-CONTAINING PROTEIN 4"/>
    <property type="match status" value="1"/>
</dbReference>
<proteinExistence type="predicted"/>
<accession>A0A5N4AZD6</accession>
<evidence type="ECO:0000313" key="8">
    <source>
        <dbReference type="EMBL" id="KAB0802694.1"/>
    </source>
</evidence>
<evidence type="ECO:0000313" key="7">
    <source>
        <dbReference type="EMBL" id="KAB0790275.1"/>
    </source>
</evidence>
<gene>
    <name evidence="8" type="ORF">PPYR_04880</name>
    <name evidence="7" type="ORF">PPYR_15389</name>
</gene>
<dbReference type="SUPFAM" id="SSF53098">
    <property type="entry name" value="Ribonuclease H-like"/>
    <property type="match status" value="1"/>
</dbReference>
<keyword evidence="2" id="KW-0479">Metal-binding</keyword>
<reference evidence="8 9" key="1">
    <citation type="journal article" date="2018" name="Elife">
        <title>Firefly genomes illuminate parallel origins of bioluminescence in beetles.</title>
        <authorList>
            <person name="Fallon T.R."/>
            <person name="Lower S.E."/>
            <person name="Chang C.H."/>
            <person name="Bessho-Uehara M."/>
            <person name="Martin G.J."/>
            <person name="Bewick A.J."/>
            <person name="Behringer M."/>
            <person name="Debat H.J."/>
            <person name="Wong I."/>
            <person name="Day J.C."/>
            <person name="Suvorov A."/>
            <person name="Silva C.J."/>
            <person name="Stanger-Hall K.F."/>
            <person name="Hall D.W."/>
            <person name="Schmitz R.J."/>
            <person name="Nelson D.R."/>
            <person name="Lewis S.M."/>
            <person name="Shigenobu S."/>
            <person name="Bybee S.M."/>
            <person name="Larracuente A.M."/>
            <person name="Oba Y."/>
            <person name="Weng J.K."/>
        </authorList>
    </citation>
    <scope>NUCLEOTIDE SEQUENCE [LARGE SCALE GENOMIC DNA]</scope>
    <source>
        <strain evidence="8">1611_PpyrPB1</strain>
        <tissue evidence="8">Whole body</tissue>
    </source>
</reference>
<keyword evidence="9" id="KW-1185">Reference proteome</keyword>
<dbReference type="GO" id="GO:0005634">
    <property type="term" value="C:nucleus"/>
    <property type="evidence" value="ECO:0007669"/>
    <property type="project" value="UniProtKB-SubCell"/>
</dbReference>
<dbReference type="InterPro" id="IPR012337">
    <property type="entry name" value="RNaseH-like_sf"/>
</dbReference>
<keyword evidence="3" id="KW-0863">Zinc-finger</keyword>